<evidence type="ECO:0000259" key="4">
    <source>
        <dbReference type="Pfam" id="PF13407"/>
    </source>
</evidence>
<feature type="compositionally biased region" description="Low complexity" evidence="2">
    <location>
        <begin position="29"/>
        <end position="62"/>
    </location>
</feature>
<evidence type="ECO:0000313" key="5">
    <source>
        <dbReference type="EMBL" id="QNM09976.1"/>
    </source>
</evidence>
<proteinExistence type="predicted"/>
<dbReference type="GO" id="GO:0030246">
    <property type="term" value="F:carbohydrate binding"/>
    <property type="evidence" value="ECO:0007669"/>
    <property type="project" value="TreeGrafter"/>
</dbReference>
<dbReference type="InterPro" id="IPR050555">
    <property type="entry name" value="Bact_Solute-Bind_Prot2"/>
</dbReference>
<dbReference type="PANTHER" id="PTHR30036">
    <property type="entry name" value="D-XYLOSE-BINDING PERIPLASMIC PROTEIN"/>
    <property type="match status" value="1"/>
</dbReference>
<dbReference type="InterPro" id="IPR025997">
    <property type="entry name" value="SBP_2_dom"/>
</dbReference>
<feature type="chain" id="PRO_5039314210" evidence="3">
    <location>
        <begin position="25"/>
        <end position="394"/>
    </location>
</feature>
<protein>
    <submittedName>
        <fullName evidence="5">Autoinducer 2 ABC transporter substrate-binding protein</fullName>
    </submittedName>
</protein>
<evidence type="ECO:0000256" key="1">
    <source>
        <dbReference type="ARBA" id="ARBA00004196"/>
    </source>
</evidence>
<dbReference type="Proteomes" id="UP000515860">
    <property type="component" value="Chromosome"/>
</dbReference>
<name>A0A7G9GGP4_9FIRM</name>
<comment type="subcellular location">
    <subcellularLocation>
        <location evidence="1">Cell envelope</location>
    </subcellularLocation>
</comment>
<dbReference type="EMBL" id="CP060635">
    <property type="protein sequence ID" value="QNM09976.1"/>
    <property type="molecule type" value="Genomic_DNA"/>
</dbReference>
<dbReference type="AlphaFoldDB" id="A0A7G9GGP4"/>
<dbReference type="SUPFAM" id="SSF53822">
    <property type="entry name" value="Periplasmic binding protein-like I"/>
    <property type="match status" value="1"/>
</dbReference>
<gene>
    <name evidence="5" type="ORF">H9Q79_06790</name>
</gene>
<dbReference type="Pfam" id="PF13407">
    <property type="entry name" value="Peripla_BP_4"/>
    <property type="match status" value="1"/>
</dbReference>
<feature type="region of interest" description="Disordered" evidence="2">
    <location>
        <begin position="29"/>
        <end position="70"/>
    </location>
</feature>
<evidence type="ECO:0000256" key="2">
    <source>
        <dbReference type="SAM" id="MobiDB-lite"/>
    </source>
</evidence>
<feature type="domain" description="Periplasmic binding protein" evidence="4">
    <location>
        <begin position="74"/>
        <end position="352"/>
    </location>
</feature>
<dbReference type="GO" id="GO:0030288">
    <property type="term" value="C:outer membrane-bounded periplasmic space"/>
    <property type="evidence" value="ECO:0007669"/>
    <property type="project" value="TreeGrafter"/>
</dbReference>
<dbReference type="InterPro" id="IPR028082">
    <property type="entry name" value="Peripla_BP_I"/>
</dbReference>
<dbReference type="Gene3D" id="3.40.50.2300">
    <property type="match status" value="2"/>
</dbReference>
<dbReference type="PANTHER" id="PTHR30036:SF8">
    <property type="entry name" value="ABC-TYPE SUGAR TRANSPORT SYSTEM PERIPLASMIC COMPONENT-LIKE PROTEIN"/>
    <property type="match status" value="1"/>
</dbReference>
<evidence type="ECO:0000313" key="6">
    <source>
        <dbReference type="Proteomes" id="UP000515860"/>
    </source>
</evidence>
<dbReference type="RefSeq" id="WP_249329496.1">
    <property type="nucleotide sequence ID" value="NZ_CP060635.1"/>
</dbReference>
<keyword evidence="3" id="KW-0732">Signal</keyword>
<dbReference type="CDD" id="cd06302">
    <property type="entry name" value="PBP1_LsrB_Quorum_Sensing-like"/>
    <property type="match status" value="1"/>
</dbReference>
<organism evidence="5 6">
    <name type="scientific">Wansuia hejianensis</name>
    <dbReference type="NCBI Taxonomy" id="2763667"/>
    <lineage>
        <taxon>Bacteria</taxon>
        <taxon>Bacillati</taxon>
        <taxon>Bacillota</taxon>
        <taxon>Clostridia</taxon>
        <taxon>Lachnospirales</taxon>
        <taxon>Lachnospiraceae</taxon>
        <taxon>Wansuia</taxon>
    </lineage>
</organism>
<feature type="signal peptide" evidence="3">
    <location>
        <begin position="1"/>
        <end position="24"/>
    </location>
</feature>
<dbReference type="PROSITE" id="PS51257">
    <property type="entry name" value="PROKAR_LIPOPROTEIN"/>
    <property type="match status" value="1"/>
</dbReference>
<keyword evidence="6" id="KW-1185">Reference proteome</keyword>
<accession>A0A7G9GGP4</accession>
<reference evidence="5 6" key="1">
    <citation type="submission" date="2020-08" db="EMBL/GenBank/DDBJ databases">
        <authorList>
            <person name="Liu C."/>
            <person name="Sun Q."/>
        </authorList>
    </citation>
    <scope>NUCLEOTIDE SEQUENCE [LARGE SCALE GENOMIC DNA]</scope>
    <source>
        <strain evidence="5 6">NSJ-29</strain>
    </source>
</reference>
<dbReference type="KEGG" id="whj:H9Q79_06790"/>
<sequence length="394" mass="41007">MKKKTLSKVVAGALVGVMAMSMLAGCGDSKSTSTAASNSGSKSESSASSSAVSSSSKATSSSSEKKETGGDVTIAMLPKFKGENYFDACKGGAQEAADELGITLLYDGPSQDQATNQKQVDILEGWIAQGVDAIVVSPNDPTAIAPTLKKAQDQGIKVVSFDADAQEDARDLFINQISADAAAKGLLDAAAQDLKEKGYGNGKTANIALVSSTGTDANQVAWEAAIDELLKTDEYNFMVIKNKETDVYYPGTDETKVNSEAATLMGRMGEGDDKIQAAIALSSMATPALGAQYASASSKPDASKISLTGLATPNALKTYIKDETNPLNTGVLWNCADLGYLAIQGAYQLITGDITSDSTSINAGRLGEKVIEDKQCILGDALIFDASNVDEFDY</sequence>
<evidence type="ECO:0000256" key="3">
    <source>
        <dbReference type="SAM" id="SignalP"/>
    </source>
</evidence>